<name>A0A3M7J1V2_HORWE</name>
<gene>
    <name evidence="2" type="ORF">D0859_04176</name>
</gene>
<evidence type="ECO:0000313" key="3">
    <source>
        <dbReference type="Proteomes" id="UP000281677"/>
    </source>
</evidence>
<feature type="region of interest" description="Disordered" evidence="1">
    <location>
        <begin position="110"/>
        <end position="200"/>
    </location>
</feature>
<dbReference type="VEuPathDB" id="FungiDB:BTJ68_12910"/>
<dbReference type="Proteomes" id="UP000281677">
    <property type="component" value="Unassembled WGS sequence"/>
</dbReference>
<dbReference type="AlphaFoldDB" id="A0A3M7J1V2"/>
<protein>
    <submittedName>
        <fullName evidence="2">Uncharacterized protein</fullName>
    </submittedName>
</protein>
<feature type="compositionally biased region" description="Basic and acidic residues" evidence="1">
    <location>
        <begin position="1"/>
        <end position="11"/>
    </location>
</feature>
<feature type="region of interest" description="Disordered" evidence="1">
    <location>
        <begin position="1"/>
        <end position="27"/>
    </location>
</feature>
<sequence length="200" mass="21898">MSDRIPSDAGRRSIPRSNRLSTEESLAQKSDRLIRIAEHQEQETRATAKTSAPLLLDGEPKNETLLLLNTLDPLYEALGYAAARKASKNQAAMLMFIDLVTTEVLQQSLSKPHLKGARERVSKGSASNYGRPNIDGRAPIPVRAAPLVQPPSSFGGKSDREREAGRNSSAGAASRPQLFTEEDLRAEEEEEEASRARMGF</sequence>
<feature type="compositionally biased region" description="Low complexity" evidence="1">
    <location>
        <begin position="166"/>
        <end position="175"/>
    </location>
</feature>
<proteinExistence type="predicted"/>
<accession>A0A3M7J1V2</accession>
<feature type="compositionally biased region" description="Acidic residues" evidence="1">
    <location>
        <begin position="180"/>
        <end position="192"/>
    </location>
</feature>
<reference evidence="2 3" key="1">
    <citation type="journal article" date="2018" name="BMC Genomics">
        <title>Genomic evidence for intraspecific hybridization in a clonal and extremely halotolerant yeast.</title>
        <authorList>
            <person name="Gostincar C."/>
            <person name="Stajich J.E."/>
            <person name="Zupancic J."/>
            <person name="Zalar P."/>
            <person name="Gunde-Cimerman N."/>
        </authorList>
    </citation>
    <scope>NUCLEOTIDE SEQUENCE [LARGE SCALE GENOMIC DNA]</scope>
    <source>
        <strain evidence="2 3">EXF-120</strain>
    </source>
</reference>
<organism evidence="2 3">
    <name type="scientific">Hortaea werneckii</name>
    <name type="common">Black yeast</name>
    <name type="synonym">Cladosporium werneckii</name>
    <dbReference type="NCBI Taxonomy" id="91943"/>
    <lineage>
        <taxon>Eukaryota</taxon>
        <taxon>Fungi</taxon>
        <taxon>Dikarya</taxon>
        <taxon>Ascomycota</taxon>
        <taxon>Pezizomycotina</taxon>
        <taxon>Dothideomycetes</taxon>
        <taxon>Dothideomycetidae</taxon>
        <taxon>Mycosphaerellales</taxon>
        <taxon>Teratosphaeriaceae</taxon>
        <taxon>Hortaea</taxon>
    </lineage>
</organism>
<evidence type="ECO:0000256" key="1">
    <source>
        <dbReference type="SAM" id="MobiDB-lite"/>
    </source>
</evidence>
<dbReference type="EMBL" id="QWIT01000090">
    <property type="protein sequence ID" value="RMZ31727.1"/>
    <property type="molecule type" value="Genomic_DNA"/>
</dbReference>
<comment type="caution">
    <text evidence="2">The sequence shown here is derived from an EMBL/GenBank/DDBJ whole genome shotgun (WGS) entry which is preliminary data.</text>
</comment>
<evidence type="ECO:0000313" key="2">
    <source>
        <dbReference type="EMBL" id="RMZ31727.1"/>
    </source>
</evidence>
<feature type="compositionally biased region" description="Polar residues" evidence="1">
    <location>
        <begin position="15"/>
        <end position="27"/>
    </location>
</feature>